<keyword evidence="2" id="KW-1185">Reference proteome</keyword>
<comment type="caution">
    <text evidence="1">The sequence shown here is derived from an EMBL/GenBank/DDBJ whole genome shotgun (WGS) entry which is preliminary data.</text>
</comment>
<sequence>MERSIQRAKTLEFFKNIEETTDDDPYGLINLFQYANYIDRLSTFELWQKELIYKVKDLLEMEFCYDDRERQVFCYYCGIIISPLRNEEEIWTKHAFLTTDCCNLGTKC</sequence>
<dbReference type="Proteomes" id="UP000215335">
    <property type="component" value="Unassembled WGS sequence"/>
</dbReference>
<proteinExistence type="predicted"/>
<protein>
    <submittedName>
        <fullName evidence="1">Uncharacterized protein</fullName>
    </submittedName>
</protein>
<dbReference type="InterPro" id="IPR001370">
    <property type="entry name" value="BIR_rpt"/>
</dbReference>
<evidence type="ECO:0000313" key="2">
    <source>
        <dbReference type="Proteomes" id="UP000215335"/>
    </source>
</evidence>
<dbReference type="EMBL" id="NNAY01003203">
    <property type="protein sequence ID" value="OXU19806.1"/>
    <property type="molecule type" value="Genomic_DNA"/>
</dbReference>
<evidence type="ECO:0000313" key="1">
    <source>
        <dbReference type="EMBL" id="OXU19806.1"/>
    </source>
</evidence>
<dbReference type="AlphaFoldDB" id="A0A232EN97"/>
<reference evidence="1 2" key="1">
    <citation type="journal article" date="2017" name="Curr. Biol.">
        <title>The Evolution of Venom by Co-option of Single-Copy Genes.</title>
        <authorList>
            <person name="Martinson E.O."/>
            <person name="Mrinalini"/>
            <person name="Kelkar Y.D."/>
            <person name="Chang C.H."/>
            <person name="Werren J.H."/>
        </authorList>
    </citation>
    <scope>NUCLEOTIDE SEQUENCE [LARGE SCALE GENOMIC DNA]</scope>
    <source>
        <strain evidence="1 2">Alberta</strain>
        <tissue evidence="1">Whole body</tissue>
    </source>
</reference>
<dbReference type="Pfam" id="PF00653">
    <property type="entry name" value="BIR"/>
    <property type="match status" value="1"/>
</dbReference>
<dbReference type="PROSITE" id="PS50143">
    <property type="entry name" value="BIR_REPEAT_2"/>
    <property type="match status" value="1"/>
</dbReference>
<name>A0A232EN97_9HYME</name>
<organism evidence="1 2">
    <name type="scientific">Trichomalopsis sarcophagae</name>
    <dbReference type="NCBI Taxonomy" id="543379"/>
    <lineage>
        <taxon>Eukaryota</taxon>
        <taxon>Metazoa</taxon>
        <taxon>Ecdysozoa</taxon>
        <taxon>Arthropoda</taxon>
        <taxon>Hexapoda</taxon>
        <taxon>Insecta</taxon>
        <taxon>Pterygota</taxon>
        <taxon>Neoptera</taxon>
        <taxon>Endopterygota</taxon>
        <taxon>Hymenoptera</taxon>
        <taxon>Apocrita</taxon>
        <taxon>Proctotrupomorpha</taxon>
        <taxon>Chalcidoidea</taxon>
        <taxon>Pteromalidae</taxon>
        <taxon>Pteromalinae</taxon>
        <taxon>Trichomalopsis</taxon>
    </lineage>
</organism>
<dbReference type="Gene3D" id="1.10.1170.10">
    <property type="entry name" value="Inhibitor Of Apoptosis Protein (2mihbC-IAP-1), Chain A"/>
    <property type="match status" value="1"/>
</dbReference>
<gene>
    <name evidence="1" type="ORF">TSAR_006722</name>
</gene>
<dbReference type="SUPFAM" id="SSF57924">
    <property type="entry name" value="Inhibitor of apoptosis (IAP) repeat"/>
    <property type="match status" value="1"/>
</dbReference>
<accession>A0A232EN97</accession>